<dbReference type="GO" id="GO:0003677">
    <property type="term" value="F:DNA binding"/>
    <property type="evidence" value="ECO:0007669"/>
    <property type="project" value="UniProtKB-KW"/>
</dbReference>
<evidence type="ECO:0000256" key="6">
    <source>
        <dbReference type="ARBA" id="ARBA00023172"/>
    </source>
</evidence>
<name>A0A8S5TVG5_9CAUD</name>
<dbReference type="InterPro" id="IPR002104">
    <property type="entry name" value="Integrase_catalytic"/>
</dbReference>
<dbReference type="GO" id="GO:0015074">
    <property type="term" value="P:DNA integration"/>
    <property type="evidence" value="ECO:0007669"/>
    <property type="project" value="UniProtKB-KW"/>
</dbReference>
<dbReference type="GO" id="GO:0046718">
    <property type="term" value="P:symbiont entry into host cell"/>
    <property type="evidence" value="ECO:0007669"/>
    <property type="project" value="UniProtKB-KW"/>
</dbReference>
<evidence type="ECO:0000313" key="11">
    <source>
        <dbReference type="EMBL" id="DAF86202.1"/>
    </source>
</evidence>
<evidence type="ECO:0000256" key="7">
    <source>
        <dbReference type="ARBA" id="ARBA00023195"/>
    </source>
</evidence>
<keyword evidence="6" id="KW-0233">DNA recombination</keyword>
<comment type="function">
    <text evidence="9">Integrase is necessary for integration of the phage into the host genome by site-specific recombination. In conjunction with excisionase, integrase is also necessary for excision of the prophage from the host genome.</text>
</comment>
<dbReference type="GO" id="GO:0044826">
    <property type="term" value="P:viral genome integration into host DNA"/>
    <property type="evidence" value="ECO:0007669"/>
    <property type="project" value="UniProtKB-KW"/>
</dbReference>
<evidence type="ECO:0000256" key="1">
    <source>
        <dbReference type="ARBA" id="ARBA00008857"/>
    </source>
</evidence>
<dbReference type="InterPro" id="IPR010998">
    <property type="entry name" value="Integrase_recombinase_N"/>
</dbReference>
<evidence type="ECO:0000256" key="2">
    <source>
        <dbReference type="ARBA" id="ARBA00016082"/>
    </source>
</evidence>
<dbReference type="InterPro" id="IPR050808">
    <property type="entry name" value="Phage_Integrase"/>
</dbReference>
<keyword evidence="7" id="KW-1179">Viral genome integration</keyword>
<sequence length="413" mass="47589">MLILCPECELQVSDKAIACPHCGYPLKSKSSLPPKKKKHMRLPNGFGQISEVRGRNLRKPFRVLVTAGHTDDGKPIVRPLRPVGYFETYNEAYEALVKYNAHPFDLSNKTTMQDLFDSWLSLREKKVDPSTVSRYKSAWAYSSSIHHMLVRDVHISHLQNCIENGSVTYAGKIRHPENNVKESMKTLYNLLFDYALAHELVDKNYARMFTVDSGYVRKPNCHIAYSDEELAILWSSIDKHPIIDMILIQCYSGWRPGEMCDLKLENVDMEAGTFTGGQKTKAGINRTVPIHPRIYNLVKSRYEKAIEAKSPYLFFRNRQRGFRQLNAVKGEITKMSYALFEQQLTNEVIPLLSLNPDHKGHDGRVTFVTMAKKAEMDEYAIKRIVGHHISDLTERVYTQRDLRWLKNEIQKIP</sequence>
<keyword evidence="3" id="KW-0808">Transferase</keyword>
<evidence type="ECO:0000259" key="10">
    <source>
        <dbReference type="PROSITE" id="PS51898"/>
    </source>
</evidence>
<reference evidence="11" key="1">
    <citation type="journal article" date="2021" name="Proc. Natl. Acad. Sci. U.S.A.">
        <title>A Catalog of Tens of Thousands of Viruses from Human Metagenomes Reveals Hidden Associations with Chronic Diseases.</title>
        <authorList>
            <person name="Tisza M.J."/>
            <person name="Buck C.B."/>
        </authorList>
    </citation>
    <scope>NUCLEOTIDE SEQUENCE</scope>
    <source>
        <strain evidence="11">Ctx254</strain>
    </source>
</reference>
<organism evidence="11">
    <name type="scientific">Siphoviridae sp. ctx254</name>
    <dbReference type="NCBI Taxonomy" id="2825737"/>
    <lineage>
        <taxon>Viruses</taxon>
        <taxon>Duplodnaviria</taxon>
        <taxon>Heunggongvirae</taxon>
        <taxon>Uroviricota</taxon>
        <taxon>Caudoviricetes</taxon>
    </lineage>
</organism>
<dbReference type="CDD" id="cd00397">
    <property type="entry name" value="DNA_BRE_C"/>
    <property type="match status" value="1"/>
</dbReference>
<keyword evidence="4" id="KW-0229">DNA integration</keyword>
<evidence type="ECO:0000256" key="5">
    <source>
        <dbReference type="ARBA" id="ARBA00023125"/>
    </source>
</evidence>
<dbReference type="EMBL" id="BK015941">
    <property type="protein sequence ID" value="DAF86202.1"/>
    <property type="molecule type" value="Genomic_DNA"/>
</dbReference>
<accession>A0A8S5TVG5</accession>
<proteinExistence type="inferred from homology"/>
<dbReference type="PANTHER" id="PTHR30629">
    <property type="entry name" value="PROPHAGE INTEGRASE"/>
    <property type="match status" value="1"/>
</dbReference>
<dbReference type="Gene3D" id="1.10.443.10">
    <property type="entry name" value="Intergrase catalytic core"/>
    <property type="match status" value="1"/>
</dbReference>
<evidence type="ECO:0000256" key="8">
    <source>
        <dbReference type="ARBA" id="ARBA00023296"/>
    </source>
</evidence>
<dbReference type="Pfam" id="PF00589">
    <property type="entry name" value="Phage_integrase"/>
    <property type="match status" value="1"/>
</dbReference>
<evidence type="ECO:0000256" key="4">
    <source>
        <dbReference type="ARBA" id="ARBA00022908"/>
    </source>
</evidence>
<keyword evidence="8" id="KW-1160">Virus entry into host cell</keyword>
<dbReference type="PROSITE" id="PS51898">
    <property type="entry name" value="TYR_RECOMBINASE"/>
    <property type="match status" value="1"/>
</dbReference>
<protein>
    <recommendedName>
        <fullName evidence="2">Integrase</fullName>
    </recommendedName>
</protein>
<dbReference type="GO" id="GO:0006310">
    <property type="term" value="P:DNA recombination"/>
    <property type="evidence" value="ECO:0007669"/>
    <property type="project" value="UniProtKB-KW"/>
</dbReference>
<dbReference type="InterPro" id="IPR011010">
    <property type="entry name" value="DNA_brk_join_enz"/>
</dbReference>
<keyword evidence="5" id="KW-0238">DNA-binding</keyword>
<dbReference type="InterPro" id="IPR013762">
    <property type="entry name" value="Integrase-like_cat_sf"/>
</dbReference>
<feature type="domain" description="Tyr recombinase" evidence="10">
    <location>
        <begin position="219"/>
        <end position="410"/>
    </location>
</feature>
<dbReference type="GO" id="GO:0016740">
    <property type="term" value="F:transferase activity"/>
    <property type="evidence" value="ECO:0007669"/>
    <property type="project" value="UniProtKB-KW"/>
</dbReference>
<evidence type="ECO:0000256" key="9">
    <source>
        <dbReference type="ARBA" id="ARBA00049605"/>
    </source>
</evidence>
<dbReference type="PANTHER" id="PTHR30629:SF2">
    <property type="entry name" value="PROPHAGE INTEGRASE INTS-RELATED"/>
    <property type="match status" value="1"/>
</dbReference>
<dbReference type="Gene3D" id="1.10.150.130">
    <property type="match status" value="1"/>
</dbReference>
<evidence type="ECO:0000256" key="3">
    <source>
        <dbReference type="ARBA" id="ARBA00022679"/>
    </source>
</evidence>
<dbReference type="SUPFAM" id="SSF56349">
    <property type="entry name" value="DNA breaking-rejoining enzymes"/>
    <property type="match status" value="1"/>
</dbReference>
<dbReference type="GO" id="GO:0075713">
    <property type="term" value="P:establishment of integrated proviral latency"/>
    <property type="evidence" value="ECO:0007669"/>
    <property type="project" value="UniProtKB-KW"/>
</dbReference>
<comment type="similarity">
    <text evidence="1">Belongs to the 'phage' integrase family.</text>
</comment>